<dbReference type="AlphaFoldDB" id="A0A660HSA8"/>
<proteinExistence type="predicted"/>
<dbReference type="EMBL" id="CP032683">
    <property type="protein sequence ID" value="AYK14956.1"/>
    <property type="molecule type" value="Genomic_DNA"/>
</dbReference>
<organism evidence="1 2">
    <name type="scientific">Methanosarcina flavescens</name>
    <dbReference type="NCBI Taxonomy" id="1715806"/>
    <lineage>
        <taxon>Archaea</taxon>
        <taxon>Methanobacteriati</taxon>
        <taxon>Methanobacteriota</taxon>
        <taxon>Stenosarchaea group</taxon>
        <taxon>Methanomicrobia</taxon>
        <taxon>Methanosarcinales</taxon>
        <taxon>Methanosarcinaceae</taxon>
        <taxon>Methanosarcina</taxon>
    </lineage>
</organism>
<reference evidence="1 2" key="1">
    <citation type="journal article" date="2016" name="Int. J. Syst. Evol. Microbiol.">
        <title>Methanosarcina flavescens sp. nov., a methanogenic archaeon isolated from a full-scale anaerobic digester.</title>
        <authorList>
            <person name="Kern T."/>
            <person name="Fischer M.A."/>
            <person name="Deppenmeier U."/>
            <person name="Schmitz R.A."/>
            <person name="Rother M."/>
        </authorList>
    </citation>
    <scope>NUCLEOTIDE SEQUENCE [LARGE SCALE GENOMIC DNA]</scope>
    <source>
        <strain evidence="1 2">E03.2</strain>
    </source>
</reference>
<evidence type="ECO:0000313" key="2">
    <source>
        <dbReference type="Proteomes" id="UP000053087"/>
    </source>
</evidence>
<dbReference type="Proteomes" id="UP000053087">
    <property type="component" value="Chromosome"/>
</dbReference>
<dbReference type="KEGG" id="mfz:AOB57_006870"/>
<evidence type="ECO:0000313" key="1">
    <source>
        <dbReference type="EMBL" id="AYK14956.1"/>
    </source>
</evidence>
<gene>
    <name evidence="1" type="ORF">AOB57_006870</name>
</gene>
<name>A0A660HSA8_9EURY</name>
<protein>
    <submittedName>
        <fullName evidence="1">Uncharacterized protein</fullName>
    </submittedName>
</protein>
<sequence length="74" mass="8720">MKTSAWKIFVIFEYSKLKIISIPHSFLYFVRPTLHPGYAIGFITHLPCRTHFFTAYLEAVEEFEAFCLEELCNL</sequence>
<accession>A0A660HSA8</accession>
<keyword evidence="2" id="KW-1185">Reference proteome</keyword>